<keyword evidence="2" id="KW-0560">Oxidoreductase</keyword>
<comment type="caution">
    <text evidence="4">The sequence shown here is derived from an EMBL/GenBank/DDBJ whole genome shotgun (WGS) entry which is preliminary data.</text>
</comment>
<feature type="region of interest" description="Disordered" evidence="3">
    <location>
        <begin position="1"/>
        <end position="26"/>
    </location>
</feature>
<dbReference type="PRINTS" id="PR00359">
    <property type="entry name" value="BP450"/>
</dbReference>
<keyword evidence="2" id="KW-0503">Monooxygenase</keyword>
<keyword evidence="2" id="KW-0479">Metal-binding</keyword>
<dbReference type="GO" id="GO:0005506">
    <property type="term" value="F:iron ion binding"/>
    <property type="evidence" value="ECO:0007669"/>
    <property type="project" value="InterPro"/>
</dbReference>
<reference evidence="4 5" key="1">
    <citation type="submission" date="2018-01" db="EMBL/GenBank/DDBJ databases">
        <title>Draft genome sequence of Jishengella sp. NA12.</title>
        <authorList>
            <person name="Sahin N."/>
            <person name="Ay H."/>
            <person name="Saygin H."/>
        </authorList>
    </citation>
    <scope>NUCLEOTIDE SEQUENCE [LARGE SCALE GENOMIC DNA]</scope>
    <source>
        <strain evidence="4 5">NA12</strain>
    </source>
</reference>
<comment type="similarity">
    <text evidence="1 2">Belongs to the cytochrome P450 family.</text>
</comment>
<evidence type="ECO:0000256" key="1">
    <source>
        <dbReference type="ARBA" id="ARBA00010617"/>
    </source>
</evidence>
<gene>
    <name evidence="4" type="ORF">C1I95_20970</name>
</gene>
<evidence type="ECO:0000313" key="4">
    <source>
        <dbReference type="EMBL" id="PZG14787.1"/>
    </source>
</evidence>
<dbReference type="PROSITE" id="PS00086">
    <property type="entry name" value="CYTOCHROME_P450"/>
    <property type="match status" value="1"/>
</dbReference>
<organism evidence="4 5">
    <name type="scientific">Micromonospora craterilacus</name>
    <dbReference type="NCBI Taxonomy" id="1655439"/>
    <lineage>
        <taxon>Bacteria</taxon>
        <taxon>Bacillati</taxon>
        <taxon>Actinomycetota</taxon>
        <taxon>Actinomycetes</taxon>
        <taxon>Micromonosporales</taxon>
        <taxon>Micromonosporaceae</taxon>
        <taxon>Micromonospora</taxon>
    </lineage>
</organism>
<dbReference type="GO" id="GO:0004497">
    <property type="term" value="F:monooxygenase activity"/>
    <property type="evidence" value="ECO:0007669"/>
    <property type="project" value="UniProtKB-KW"/>
</dbReference>
<dbReference type="InterPro" id="IPR017972">
    <property type="entry name" value="Cyt_P450_CS"/>
</dbReference>
<dbReference type="AlphaFoldDB" id="A0A2W2EZK9"/>
<evidence type="ECO:0000313" key="5">
    <source>
        <dbReference type="Proteomes" id="UP000248924"/>
    </source>
</evidence>
<keyword evidence="2" id="KW-0349">Heme</keyword>
<dbReference type="GO" id="GO:0016705">
    <property type="term" value="F:oxidoreductase activity, acting on paired donors, with incorporation or reduction of molecular oxygen"/>
    <property type="evidence" value="ECO:0007669"/>
    <property type="project" value="InterPro"/>
</dbReference>
<dbReference type="EMBL" id="POTY01000140">
    <property type="protein sequence ID" value="PZG14787.1"/>
    <property type="molecule type" value="Genomic_DNA"/>
</dbReference>
<dbReference type="Proteomes" id="UP000248924">
    <property type="component" value="Unassembled WGS sequence"/>
</dbReference>
<dbReference type="InterPro" id="IPR036396">
    <property type="entry name" value="Cyt_P450_sf"/>
</dbReference>
<dbReference type="PANTHER" id="PTHR46696:SF1">
    <property type="entry name" value="CYTOCHROME P450 YJIB-RELATED"/>
    <property type="match status" value="1"/>
</dbReference>
<keyword evidence="2" id="KW-0408">Iron</keyword>
<dbReference type="PANTHER" id="PTHR46696">
    <property type="entry name" value="P450, PUTATIVE (EUROFUNG)-RELATED"/>
    <property type="match status" value="1"/>
</dbReference>
<dbReference type="Pfam" id="PF00067">
    <property type="entry name" value="p450"/>
    <property type="match status" value="1"/>
</dbReference>
<proteinExistence type="inferred from homology"/>
<dbReference type="InterPro" id="IPR001128">
    <property type="entry name" value="Cyt_P450"/>
</dbReference>
<dbReference type="InterPro" id="IPR002397">
    <property type="entry name" value="Cyt_P450_B"/>
</dbReference>
<dbReference type="GO" id="GO:0020037">
    <property type="term" value="F:heme binding"/>
    <property type="evidence" value="ECO:0007669"/>
    <property type="project" value="InterPro"/>
</dbReference>
<name>A0A2W2EZK9_9ACTN</name>
<accession>A0A2W2EZK9</accession>
<keyword evidence="5" id="KW-1185">Reference proteome</keyword>
<dbReference type="PRINTS" id="PR00385">
    <property type="entry name" value="P450"/>
</dbReference>
<sequence>MVPGDANPVPHPFHVDANGVDRTPGPDKHPYYAQFAASESGIVPVVRQVGGEWLPALLICRYDDVREVLRRQELFSRAAAAHADQVDVSGTMLGMDSAEHAAVRGTVKDSFTKPAVSGLGDTVWAAAEAQLAVLVAKNGRADLVGDFAVPFALNVISDLLGLPEPDRAQFRRWGDMFMGSGDLSRAEAARSAEEMGGYLWQQLDQRRGCPAGDLMTRIATAAADQPVDVQVKLPLSLIVGGWETTASSISTFVYLLRTRPYAGHDYAWDHLLKHPEQMDGAVAELERLHSTSNGDEMPRRVMADVTLPSGARLTEGDIVIPSHDAANRDPRVFTNPERMDFGRDPNPHLSFGYGPHYCIGAHLGALEVRVALALLLQELPGLRLAVAPDEVRWKQGHAILGPSELPISW</sequence>
<evidence type="ECO:0008006" key="6">
    <source>
        <dbReference type="Google" id="ProtNLM"/>
    </source>
</evidence>
<evidence type="ECO:0000256" key="3">
    <source>
        <dbReference type="SAM" id="MobiDB-lite"/>
    </source>
</evidence>
<dbReference type="Gene3D" id="1.10.630.10">
    <property type="entry name" value="Cytochrome P450"/>
    <property type="match status" value="1"/>
</dbReference>
<dbReference type="SUPFAM" id="SSF48264">
    <property type="entry name" value="Cytochrome P450"/>
    <property type="match status" value="1"/>
</dbReference>
<protein>
    <recommendedName>
        <fullName evidence="6">Cytochrome P450</fullName>
    </recommendedName>
</protein>
<evidence type="ECO:0000256" key="2">
    <source>
        <dbReference type="RuleBase" id="RU000461"/>
    </source>
</evidence>